<name>A0A3G4ZPS9_9VIRU</name>
<sequence length="261" mass="29887">MDSVICDRLLELCDTYTDFIHLAETCMNFYKVYKLIKGRWLSSRFKKLGTFVESKDLEKLIKILLKIRDGTLKDRVSVLCITGPFKGSSGKTTLRKIILGMCEKSKKTCSTSTIGFANVTNSIHYGGNVTQFVKSIVFIQEIPDLKDVNIVANNLHKYMNCGLTFRRLFGSNQNIYKPGTAIIMANGDLKVNITNKEESWSREELPEESWNGFEWVPIENFDSPEGKVPRYPLYLHLPYSFKHNEKLTIVDDCVNELSLFL</sequence>
<gene>
    <name evidence="1" type="ORF">Barrevirus3_7</name>
</gene>
<protein>
    <submittedName>
        <fullName evidence="1">Uncharacterized protein</fullName>
    </submittedName>
</protein>
<accession>A0A3G4ZPS9</accession>
<proteinExistence type="predicted"/>
<evidence type="ECO:0000313" key="1">
    <source>
        <dbReference type="EMBL" id="AYV76887.1"/>
    </source>
</evidence>
<reference evidence="1" key="1">
    <citation type="submission" date="2018-10" db="EMBL/GenBank/DDBJ databases">
        <title>Hidden diversity of soil giant viruses.</title>
        <authorList>
            <person name="Schulz F."/>
            <person name="Alteio L."/>
            <person name="Goudeau D."/>
            <person name="Ryan E.M."/>
            <person name="Malmstrom R.R."/>
            <person name="Blanchard J."/>
            <person name="Woyke T."/>
        </authorList>
    </citation>
    <scope>NUCLEOTIDE SEQUENCE</scope>
    <source>
        <strain evidence="1">BAV1</strain>
    </source>
</reference>
<organism evidence="1">
    <name type="scientific">Barrevirus sp</name>
    <dbReference type="NCBI Taxonomy" id="2487763"/>
    <lineage>
        <taxon>Viruses</taxon>
        <taxon>Varidnaviria</taxon>
        <taxon>Bamfordvirae</taxon>
        <taxon>Nucleocytoviricota</taxon>
        <taxon>Megaviricetes</taxon>
        <taxon>Imitervirales</taxon>
        <taxon>Mimiviridae</taxon>
        <taxon>Klosneuvirinae</taxon>
    </lineage>
</organism>
<dbReference type="EMBL" id="MK072000">
    <property type="protein sequence ID" value="AYV76887.1"/>
    <property type="molecule type" value="Genomic_DNA"/>
</dbReference>